<sequence length="184" mass="20318">LPQDVALGRNNAYNNHHDEHVPSRAQHGLPPHNARPAEARPADHRRRQCRAGGVLHPALSDLRSAGQRRVLLPADGGRLPGRDVLSARLLSRVAQHRRHHLEDDLRAGVPYDRVPALPDRLDHAAGGRHQRALLPHDQGCVHGGGDPWIDRVRSLPLQRSARSALLPRHLNRAGPKLRLPSSSL</sequence>
<dbReference type="EnsemblMetazoa" id="ACOM036182-RA">
    <property type="protein sequence ID" value="ACOM036182-PA.1"/>
    <property type="gene ID" value="ACOM036182"/>
</dbReference>
<feature type="region of interest" description="Disordered" evidence="1">
    <location>
        <begin position="1"/>
        <end position="46"/>
    </location>
</feature>
<dbReference type="Proteomes" id="UP000075882">
    <property type="component" value="Unassembled WGS sequence"/>
</dbReference>
<organism evidence="2">
    <name type="scientific">Anopheles coluzzii</name>
    <name type="common">African malaria mosquito</name>
    <dbReference type="NCBI Taxonomy" id="1518534"/>
    <lineage>
        <taxon>Eukaryota</taxon>
        <taxon>Metazoa</taxon>
        <taxon>Ecdysozoa</taxon>
        <taxon>Arthropoda</taxon>
        <taxon>Hexapoda</taxon>
        <taxon>Insecta</taxon>
        <taxon>Pterygota</taxon>
        <taxon>Neoptera</taxon>
        <taxon>Endopterygota</taxon>
        <taxon>Diptera</taxon>
        <taxon>Nematocera</taxon>
        <taxon>Culicoidea</taxon>
        <taxon>Culicidae</taxon>
        <taxon>Anophelinae</taxon>
        <taxon>Anopheles</taxon>
    </lineage>
</organism>
<protein>
    <submittedName>
        <fullName evidence="2">Uncharacterized protein</fullName>
    </submittedName>
</protein>
<reference evidence="2" key="1">
    <citation type="submission" date="2022-08" db="UniProtKB">
        <authorList>
            <consortium name="EnsemblMetazoa"/>
        </authorList>
    </citation>
    <scope>IDENTIFICATION</scope>
</reference>
<name>A0A8W7PR11_ANOCL</name>
<evidence type="ECO:0000313" key="2">
    <source>
        <dbReference type="EnsemblMetazoa" id="ACOM036182-PA.1"/>
    </source>
</evidence>
<accession>A0A8W7PR11</accession>
<dbReference type="AlphaFoldDB" id="A0A8W7PR11"/>
<evidence type="ECO:0000256" key="1">
    <source>
        <dbReference type="SAM" id="MobiDB-lite"/>
    </source>
</evidence>
<proteinExistence type="predicted"/>